<organism evidence="2 3">
    <name type="scientific">Rubroshorea leprosula</name>
    <dbReference type="NCBI Taxonomy" id="152421"/>
    <lineage>
        <taxon>Eukaryota</taxon>
        <taxon>Viridiplantae</taxon>
        <taxon>Streptophyta</taxon>
        <taxon>Embryophyta</taxon>
        <taxon>Tracheophyta</taxon>
        <taxon>Spermatophyta</taxon>
        <taxon>Magnoliopsida</taxon>
        <taxon>eudicotyledons</taxon>
        <taxon>Gunneridae</taxon>
        <taxon>Pentapetalae</taxon>
        <taxon>rosids</taxon>
        <taxon>malvids</taxon>
        <taxon>Malvales</taxon>
        <taxon>Dipterocarpaceae</taxon>
        <taxon>Rubroshorea</taxon>
    </lineage>
</organism>
<keyword evidence="3" id="KW-1185">Reference proteome</keyword>
<feature type="region of interest" description="Disordered" evidence="1">
    <location>
        <begin position="324"/>
        <end position="418"/>
    </location>
</feature>
<feature type="region of interest" description="Disordered" evidence="1">
    <location>
        <begin position="262"/>
        <end position="289"/>
    </location>
</feature>
<reference evidence="2 3" key="1">
    <citation type="journal article" date="2021" name="Commun. Biol.">
        <title>The genome of Shorea leprosula (Dipterocarpaceae) highlights the ecological relevance of drought in aseasonal tropical rainforests.</title>
        <authorList>
            <person name="Ng K.K.S."/>
            <person name="Kobayashi M.J."/>
            <person name="Fawcett J.A."/>
            <person name="Hatakeyama M."/>
            <person name="Paape T."/>
            <person name="Ng C.H."/>
            <person name="Ang C.C."/>
            <person name="Tnah L.H."/>
            <person name="Lee C.T."/>
            <person name="Nishiyama T."/>
            <person name="Sese J."/>
            <person name="O'Brien M.J."/>
            <person name="Copetti D."/>
            <person name="Mohd Noor M.I."/>
            <person name="Ong R.C."/>
            <person name="Putra M."/>
            <person name="Sireger I.Z."/>
            <person name="Indrioko S."/>
            <person name="Kosugi Y."/>
            <person name="Izuno A."/>
            <person name="Isagi Y."/>
            <person name="Lee S.L."/>
            <person name="Shimizu K.K."/>
        </authorList>
    </citation>
    <scope>NUCLEOTIDE SEQUENCE [LARGE SCALE GENOMIC DNA]</scope>
    <source>
        <strain evidence="2">214</strain>
    </source>
</reference>
<sequence>MTRTDGQHELPAWRAKERSNNMAGLELKTMKEDEVWLQDYMVGIVHSIEVVPLLQERFYMEGYFTCKVRPMGGKLVLLEGGDKDELKDLVELAVDWLAQWFEEIQPWSPEIVSSERFTWIKCQGMLVHGWNPENFTKLSCMFGNFESLEESTSKRKRFDVARILISTPVMEFISRPVTITIRGAQYKIKVTEEESTEHLFRLKSDYAISSHEDPEDSESWSLGSNAHSVYGEEAYGVEGKSSHFVEEQDAMKVTDDDVAFARRREEDKSVNQREDEEDRKSKEKMDSRVAVDFSQASNLNSDSLEVVPDSLMWLEFQEAANGRDNKCQAQGEVTGSLERGEDDELTKRETDGPNEDGLVAKNTQISEKDIMGDPSGGRPNGPMAEKGPMAQNSDANTKEGGLDAKNKRNIGKPINTKEATGNFWKETDSDLGGTVDWIDRANRQNLRSKPKRKKARKARLCLEVYKKSRICKEAVIQKKGKGKRSHACNLTEKIPEFIPGSQSLTAGASVGDSDIMKRNQSLQANQKHRGAKEIWETAKEIRLVANGNEEVITQKIEQMEIRDRKAKDGLRKQCNEKDKTAPFTEEEIRAAMWDCDSSKAPGLMVSTLGRQLPESVVIANEVLDEQKMEEMDPRMLENCINIYANKWQPLTTNQDVKRPETRGPIIPFSIFVGSRRFEWVDNEGYDTLIVGEVDEENIWAVKCIMRSFELVSRLKINYAKGQLMGVNVEEEWLTRMASLLNCKGDKYLVNQMGIWEDGLWRWNLKWKRDLREWEKVMEKELLDAITPIQPNQGNEDKWLWILDSKAGYSTKSAYQFLTSRPYRTEEILAITVSRKSEWNSKAKYINKGGYGILEGLSISESRHGRGVDTLLGCRHQTEELSSNLRRGHGVDT</sequence>
<accession>A0AAV5LGY9</accession>
<dbReference type="Proteomes" id="UP001054252">
    <property type="component" value="Unassembled WGS sequence"/>
</dbReference>
<comment type="caution">
    <text evidence="2">The sequence shown here is derived from an EMBL/GenBank/DDBJ whole genome shotgun (WGS) entry which is preliminary data.</text>
</comment>
<evidence type="ECO:0008006" key="4">
    <source>
        <dbReference type="Google" id="ProtNLM"/>
    </source>
</evidence>
<dbReference type="AlphaFoldDB" id="A0AAV5LGY9"/>
<protein>
    <recommendedName>
        <fullName evidence="4">DUF4283 domain-containing protein</fullName>
    </recommendedName>
</protein>
<dbReference type="PANTHER" id="PTHR34427">
    <property type="entry name" value="DUF4283 DOMAIN PROTEIN"/>
    <property type="match status" value="1"/>
</dbReference>
<name>A0AAV5LGY9_9ROSI</name>
<dbReference type="PANTHER" id="PTHR34427:SF5">
    <property type="entry name" value="DUF4283 DOMAIN-CONTAINING PROTEIN"/>
    <property type="match status" value="1"/>
</dbReference>
<feature type="compositionally biased region" description="Basic and acidic residues" evidence="1">
    <location>
        <begin position="396"/>
        <end position="406"/>
    </location>
</feature>
<proteinExistence type="predicted"/>
<evidence type="ECO:0000313" key="3">
    <source>
        <dbReference type="Proteomes" id="UP001054252"/>
    </source>
</evidence>
<evidence type="ECO:0000256" key="1">
    <source>
        <dbReference type="SAM" id="MobiDB-lite"/>
    </source>
</evidence>
<evidence type="ECO:0000313" key="2">
    <source>
        <dbReference type="EMBL" id="GKV36389.1"/>
    </source>
</evidence>
<gene>
    <name evidence="2" type="ORF">SLEP1_g44529</name>
</gene>
<dbReference type="EMBL" id="BPVZ01000116">
    <property type="protein sequence ID" value="GKV36389.1"/>
    <property type="molecule type" value="Genomic_DNA"/>
</dbReference>